<dbReference type="InterPro" id="IPR016040">
    <property type="entry name" value="NAD(P)-bd_dom"/>
</dbReference>
<dbReference type="OrthoDB" id="419598at2759"/>
<evidence type="ECO:0000313" key="2">
    <source>
        <dbReference type="EMBL" id="KAJ8026507.1"/>
    </source>
</evidence>
<gene>
    <name evidence="2" type="ORF">HOLleu_31352</name>
</gene>
<evidence type="ECO:0000259" key="1">
    <source>
        <dbReference type="Pfam" id="PF13460"/>
    </source>
</evidence>
<comment type="caution">
    <text evidence="2">The sequence shown here is derived from an EMBL/GenBank/DDBJ whole genome shotgun (WGS) entry which is preliminary data.</text>
</comment>
<dbReference type="Proteomes" id="UP001152320">
    <property type="component" value="Chromosome 16"/>
</dbReference>
<dbReference type="CDD" id="cd05244">
    <property type="entry name" value="BVR-B_like_SDR_a"/>
    <property type="match status" value="1"/>
</dbReference>
<dbReference type="SUPFAM" id="SSF51735">
    <property type="entry name" value="NAD(P)-binding Rossmann-fold domains"/>
    <property type="match status" value="1"/>
</dbReference>
<organism evidence="2 3">
    <name type="scientific">Holothuria leucospilota</name>
    <name type="common">Black long sea cucumber</name>
    <name type="synonym">Mertensiothuria leucospilota</name>
    <dbReference type="NCBI Taxonomy" id="206669"/>
    <lineage>
        <taxon>Eukaryota</taxon>
        <taxon>Metazoa</taxon>
        <taxon>Echinodermata</taxon>
        <taxon>Eleutherozoa</taxon>
        <taxon>Echinozoa</taxon>
        <taxon>Holothuroidea</taxon>
        <taxon>Aspidochirotacea</taxon>
        <taxon>Aspidochirotida</taxon>
        <taxon>Holothuriidae</taxon>
        <taxon>Holothuria</taxon>
    </lineage>
</organism>
<dbReference type="InterPro" id="IPR036291">
    <property type="entry name" value="NAD(P)-bd_dom_sf"/>
</dbReference>
<dbReference type="GO" id="GO:0004074">
    <property type="term" value="F:biliverdin reductase [NAD(P)H] activity"/>
    <property type="evidence" value="ECO:0007669"/>
    <property type="project" value="TreeGrafter"/>
</dbReference>
<dbReference type="PANTHER" id="PTHR43355">
    <property type="entry name" value="FLAVIN REDUCTASE (NADPH)"/>
    <property type="match status" value="1"/>
</dbReference>
<keyword evidence="3" id="KW-1185">Reference proteome</keyword>
<dbReference type="EMBL" id="JAIZAY010000016">
    <property type="protein sequence ID" value="KAJ8026507.1"/>
    <property type="molecule type" value="Genomic_DNA"/>
</dbReference>
<dbReference type="Gene3D" id="3.40.50.720">
    <property type="entry name" value="NAD(P)-binding Rossmann-like Domain"/>
    <property type="match status" value="1"/>
</dbReference>
<protein>
    <submittedName>
        <fullName evidence="2">Flavin reductase (NADPH)</fullName>
    </submittedName>
</protein>
<reference evidence="2" key="1">
    <citation type="submission" date="2021-10" db="EMBL/GenBank/DDBJ databases">
        <title>Tropical sea cucumber genome reveals ecological adaptation and Cuvierian tubules defense mechanism.</title>
        <authorList>
            <person name="Chen T."/>
        </authorList>
    </citation>
    <scope>NUCLEOTIDE SEQUENCE</scope>
    <source>
        <strain evidence="2">Nanhai2018</strain>
        <tissue evidence="2">Muscle</tissue>
    </source>
</reference>
<name>A0A9Q1BIC9_HOLLE</name>
<dbReference type="GO" id="GO:0042602">
    <property type="term" value="F:riboflavin reductase (NADPH) activity"/>
    <property type="evidence" value="ECO:0007669"/>
    <property type="project" value="TreeGrafter"/>
</dbReference>
<accession>A0A9Q1BIC9</accession>
<dbReference type="InterPro" id="IPR051606">
    <property type="entry name" value="Polyketide_Oxido-like"/>
</dbReference>
<sequence length="214" mass="23872">MKIAIVGATGATGLCLVQQAVDAGHEVVAVMRNVSKLTIQHENLKAVEGSIFSVDSLVSHFTGCDAVMSCLGSETWRHVKFYSDSIKVIIEALNKAQVSRFVVMTSWGTSTRGGDRSPFMLEWVIKPTFLRSILKDMSRLEKCLEDSHDINYTVVRPPILKDDPVTKDEFKVEIDRQYVPGLGYPKINRADVARFMLDSLKTDTYDKKMVAIAL</sequence>
<dbReference type="AlphaFoldDB" id="A0A9Q1BIC9"/>
<proteinExistence type="predicted"/>
<feature type="domain" description="NAD(P)-binding" evidence="1">
    <location>
        <begin position="7"/>
        <end position="202"/>
    </location>
</feature>
<dbReference type="Pfam" id="PF13460">
    <property type="entry name" value="NAD_binding_10"/>
    <property type="match status" value="1"/>
</dbReference>
<evidence type="ECO:0000313" key="3">
    <source>
        <dbReference type="Proteomes" id="UP001152320"/>
    </source>
</evidence>
<dbReference type="PANTHER" id="PTHR43355:SF2">
    <property type="entry name" value="FLAVIN REDUCTASE (NADPH)"/>
    <property type="match status" value="1"/>
</dbReference>